<reference evidence="2 3" key="1">
    <citation type="submission" date="2021-07" db="EMBL/GenBank/DDBJ databases">
        <title>The Aristolochia fimbriata genome: insights into angiosperm evolution, floral development and chemical biosynthesis.</title>
        <authorList>
            <person name="Jiao Y."/>
        </authorList>
    </citation>
    <scope>NUCLEOTIDE SEQUENCE [LARGE SCALE GENOMIC DNA]</scope>
    <source>
        <strain evidence="2">IBCAS-2021</strain>
        <tissue evidence="2">Leaf</tissue>
    </source>
</reference>
<dbReference type="PANTHER" id="PTHR34197">
    <property type="entry name" value="OS04G0591300 PROTEIN"/>
    <property type="match status" value="1"/>
</dbReference>
<evidence type="ECO:0000256" key="1">
    <source>
        <dbReference type="SAM" id="MobiDB-lite"/>
    </source>
</evidence>
<dbReference type="Proteomes" id="UP000825729">
    <property type="component" value="Unassembled WGS sequence"/>
</dbReference>
<name>A0AAV7EIL8_ARIFI</name>
<dbReference type="EMBL" id="JAINDJ010000004">
    <property type="protein sequence ID" value="KAG9448687.1"/>
    <property type="molecule type" value="Genomic_DNA"/>
</dbReference>
<gene>
    <name evidence="2" type="ORF">H6P81_008652</name>
</gene>
<sequence length="283" mass="31196">MKNRGKAVEISDGFPSDPPCRKHPSSSSVGICAFCLKDRLIKLVCSDCGEPRLSSCSCSDISNRNSVSVDVGSVGPISFLIHNDKPEQQNPSSSKHTFKPEQQNPSSSKHTFKPEQQNPSSTKYPFKRSSSASASEKRNSFWHLGWFSKKKPELGAGIMGRSSDVCDRRCEIWDFDHLGPSGSFSFEAKRSSSTRPCEPGSSFSLDRGELESEDGDSGFFDLKFGRFSSDTKPNLDEENRGRMLGRGSSCRITVKEKGIKGSKKGSKVWKWIFTPSSGRSAKK</sequence>
<comment type="caution">
    <text evidence="2">The sequence shown here is derived from an EMBL/GenBank/DDBJ whole genome shotgun (WGS) entry which is preliminary data.</text>
</comment>
<dbReference type="PANTHER" id="PTHR34197:SF3">
    <property type="entry name" value="DUF740 FAMILY PROTEIN"/>
    <property type="match status" value="1"/>
</dbReference>
<protein>
    <submittedName>
        <fullName evidence="2">Uncharacterized protein</fullName>
    </submittedName>
</protein>
<feature type="region of interest" description="Disordered" evidence="1">
    <location>
        <begin position="81"/>
        <end position="129"/>
    </location>
</feature>
<feature type="compositionally biased region" description="Polar residues" evidence="1">
    <location>
        <begin position="88"/>
        <end position="123"/>
    </location>
</feature>
<keyword evidence="3" id="KW-1185">Reference proteome</keyword>
<evidence type="ECO:0000313" key="2">
    <source>
        <dbReference type="EMBL" id="KAG9448687.1"/>
    </source>
</evidence>
<feature type="region of interest" description="Disordered" evidence="1">
    <location>
        <begin position="187"/>
        <end position="212"/>
    </location>
</feature>
<evidence type="ECO:0000313" key="3">
    <source>
        <dbReference type="Proteomes" id="UP000825729"/>
    </source>
</evidence>
<accession>A0AAV7EIL8</accession>
<dbReference type="AlphaFoldDB" id="A0AAV7EIL8"/>
<organism evidence="2 3">
    <name type="scientific">Aristolochia fimbriata</name>
    <name type="common">White veined hardy Dutchman's pipe vine</name>
    <dbReference type="NCBI Taxonomy" id="158543"/>
    <lineage>
        <taxon>Eukaryota</taxon>
        <taxon>Viridiplantae</taxon>
        <taxon>Streptophyta</taxon>
        <taxon>Embryophyta</taxon>
        <taxon>Tracheophyta</taxon>
        <taxon>Spermatophyta</taxon>
        <taxon>Magnoliopsida</taxon>
        <taxon>Magnoliidae</taxon>
        <taxon>Piperales</taxon>
        <taxon>Aristolochiaceae</taxon>
        <taxon>Aristolochia</taxon>
    </lineage>
</organism>
<feature type="region of interest" description="Disordered" evidence="1">
    <location>
        <begin position="1"/>
        <end position="24"/>
    </location>
</feature>
<proteinExistence type="predicted"/>